<dbReference type="EMBL" id="JACIGY010000001">
    <property type="protein sequence ID" value="MBB4410497.1"/>
    <property type="molecule type" value="Genomic_DNA"/>
</dbReference>
<reference evidence="7 8" key="1">
    <citation type="submission" date="2020-08" db="EMBL/GenBank/DDBJ databases">
        <title>Genomic Encyclopedia of Type Strains, Phase IV (KMG-V): Genome sequencing to study the core and pangenomes of soil and plant-associated prokaryotes.</title>
        <authorList>
            <person name="Whitman W."/>
        </authorList>
    </citation>
    <scope>NUCLEOTIDE SEQUENCE [LARGE SCALE GENOMIC DNA]</scope>
    <source>
        <strain evidence="5 8">SEMIA 444</strain>
        <strain evidence="4 7">SEMIA 448</strain>
        <strain evidence="6 9">SEMIA 452</strain>
    </source>
</reference>
<dbReference type="Proteomes" id="UP000524535">
    <property type="component" value="Unassembled WGS sequence"/>
</dbReference>
<evidence type="ECO:0000256" key="1">
    <source>
        <dbReference type="ARBA" id="ARBA00009580"/>
    </source>
</evidence>
<dbReference type="SUPFAM" id="SSF52799">
    <property type="entry name" value="(Phosphotyrosine protein) phosphatases II"/>
    <property type="match status" value="1"/>
</dbReference>
<evidence type="ECO:0000259" key="3">
    <source>
        <dbReference type="Pfam" id="PF22741"/>
    </source>
</evidence>
<evidence type="ECO:0000313" key="4">
    <source>
        <dbReference type="EMBL" id="MBB4347109.1"/>
    </source>
</evidence>
<dbReference type="CDD" id="cd14529">
    <property type="entry name" value="TpbA-like"/>
    <property type="match status" value="1"/>
</dbReference>
<dbReference type="Proteomes" id="UP000520770">
    <property type="component" value="Unassembled WGS sequence"/>
</dbReference>
<evidence type="ECO:0000313" key="9">
    <source>
        <dbReference type="Proteomes" id="UP000576087"/>
    </source>
</evidence>
<proteinExistence type="inferred from homology"/>
<evidence type="ECO:0000313" key="6">
    <source>
        <dbReference type="EMBL" id="MBB4445185.1"/>
    </source>
</evidence>
<comment type="caution">
    <text evidence="6">The sequence shown here is derived from an EMBL/GenBank/DDBJ whole genome shotgun (WGS) entry which is preliminary data.</text>
</comment>
<dbReference type="EMBL" id="JACIHM010000001">
    <property type="protein sequence ID" value="MBB4445185.1"/>
    <property type="molecule type" value="Genomic_DNA"/>
</dbReference>
<keyword evidence="2" id="KW-1133">Transmembrane helix</keyword>
<accession>A0A7W6UVS2</accession>
<dbReference type="GO" id="GO:0016791">
    <property type="term" value="F:phosphatase activity"/>
    <property type="evidence" value="ECO:0007669"/>
    <property type="project" value="TreeGrafter"/>
</dbReference>
<comment type="similarity">
    <text evidence="1">Belongs to the protein-tyrosine phosphatase family.</text>
</comment>
<dbReference type="Gene3D" id="3.90.190.10">
    <property type="entry name" value="Protein tyrosine phosphatase superfamily"/>
    <property type="match status" value="1"/>
</dbReference>
<sequence>MTLVTLRLIKIAAAVLIAPIAAIGIHMGVNQMIGNFHEVIPGELYRSGQPGDAQIDKAATRYGVKTIINLRNERRGDWYEEEKASAEENGVTLIDFPLSSGRFVPVEQSERLAEIMRTAEKPILIHCEHGANRTGLASAIYVGAVAKRSELFSELQLSPYYGHIPIRGIGRYAMYQSWDEFEETIGF</sequence>
<dbReference type="InterPro" id="IPR029021">
    <property type="entry name" value="Prot-tyrosine_phosphatase-like"/>
</dbReference>
<evidence type="ECO:0000313" key="8">
    <source>
        <dbReference type="Proteomes" id="UP000524535"/>
    </source>
</evidence>
<evidence type="ECO:0000313" key="5">
    <source>
        <dbReference type="EMBL" id="MBB4410497.1"/>
    </source>
</evidence>
<feature type="domain" description="DSP-PTPase phosphatase fused to NAD+ Kinase" evidence="3">
    <location>
        <begin position="43"/>
        <end position="145"/>
    </location>
</feature>
<evidence type="ECO:0000256" key="2">
    <source>
        <dbReference type="SAM" id="Phobius"/>
    </source>
</evidence>
<evidence type="ECO:0000313" key="7">
    <source>
        <dbReference type="Proteomes" id="UP000520770"/>
    </source>
</evidence>
<name>A0A7W6UVS2_9HYPH</name>
<dbReference type="InterPro" id="IPR055214">
    <property type="entry name" value="PTP-NADK"/>
</dbReference>
<keyword evidence="2" id="KW-0472">Membrane</keyword>
<dbReference type="PROSITE" id="PS00383">
    <property type="entry name" value="TYR_PHOSPHATASE_1"/>
    <property type="match status" value="1"/>
</dbReference>
<keyword evidence="2" id="KW-0812">Transmembrane</keyword>
<dbReference type="PANTHER" id="PTHR31126:SF72">
    <property type="entry name" value="DUAL SPECIFICITY PROTEIN PHOSPHATASE TPBA"/>
    <property type="match status" value="1"/>
</dbReference>
<keyword evidence="8" id="KW-1185">Reference proteome</keyword>
<feature type="transmembrane region" description="Helical" evidence="2">
    <location>
        <begin position="6"/>
        <end position="25"/>
    </location>
</feature>
<dbReference type="PANTHER" id="PTHR31126">
    <property type="entry name" value="TYROSINE-PROTEIN PHOSPHATASE"/>
    <property type="match status" value="1"/>
</dbReference>
<dbReference type="AlphaFoldDB" id="A0A7W6UVS2"/>
<dbReference type="InterPro" id="IPR016130">
    <property type="entry name" value="Tyr_Pase_AS"/>
</dbReference>
<gene>
    <name evidence="5" type="ORF">GGE31_000968</name>
    <name evidence="4" type="ORF">GGE33_000817</name>
    <name evidence="6" type="ORF">GGE35_000967</name>
</gene>
<dbReference type="RefSeq" id="WP_343062204.1">
    <property type="nucleotide sequence ID" value="NZ_JACIGW010000001.1"/>
</dbReference>
<dbReference type="Pfam" id="PF22741">
    <property type="entry name" value="PTP-NADK"/>
    <property type="match status" value="1"/>
</dbReference>
<dbReference type="EMBL" id="JACIGW010000001">
    <property type="protein sequence ID" value="MBB4347109.1"/>
    <property type="molecule type" value="Genomic_DNA"/>
</dbReference>
<organism evidence="6 9">
    <name type="scientific">Aliirhizobium cellulosilyticum</name>
    <dbReference type="NCBI Taxonomy" id="393664"/>
    <lineage>
        <taxon>Bacteria</taxon>
        <taxon>Pseudomonadati</taxon>
        <taxon>Pseudomonadota</taxon>
        <taxon>Alphaproteobacteria</taxon>
        <taxon>Hyphomicrobiales</taxon>
        <taxon>Rhizobiaceae</taxon>
        <taxon>Aliirhizobium</taxon>
    </lineage>
</organism>
<dbReference type="Proteomes" id="UP000576087">
    <property type="component" value="Unassembled WGS sequence"/>
</dbReference>
<protein>
    <submittedName>
        <fullName evidence="6">Protein tyrosine/serine phosphatase</fullName>
    </submittedName>
</protein>